<dbReference type="Proteomes" id="UP001596542">
    <property type="component" value="Unassembled WGS sequence"/>
</dbReference>
<feature type="transmembrane region" description="Helical" evidence="1">
    <location>
        <begin position="292"/>
        <end position="313"/>
    </location>
</feature>
<organism evidence="2 3">
    <name type="scientific">Herminiimonas glaciei</name>
    <dbReference type="NCBI Taxonomy" id="523788"/>
    <lineage>
        <taxon>Bacteria</taxon>
        <taxon>Pseudomonadati</taxon>
        <taxon>Pseudomonadota</taxon>
        <taxon>Betaproteobacteria</taxon>
        <taxon>Burkholderiales</taxon>
        <taxon>Oxalobacteraceae</taxon>
        <taxon>Herminiimonas</taxon>
    </lineage>
</organism>
<protein>
    <submittedName>
        <fullName evidence="2">Uncharacterized protein</fullName>
    </submittedName>
</protein>
<keyword evidence="3" id="KW-1185">Reference proteome</keyword>
<feature type="transmembrane region" description="Helical" evidence="1">
    <location>
        <begin position="319"/>
        <end position="341"/>
    </location>
</feature>
<evidence type="ECO:0000256" key="1">
    <source>
        <dbReference type="SAM" id="Phobius"/>
    </source>
</evidence>
<gene>
    <name evidence="2" type="ORF">ACFQPC_05205</name>
</gene>
<evidence type="ECO:0000313" key="3">
    <source>
        <dbReference type="Proteomes" id="UP001596542"/>
    </source>
</evidence>
<accession>A0ABW2I8Q3</accession>
<keyword evidence="1" id="KW-1133">Transmembrane helix</keyword>
<dbReference type="RefSeq" id="WP_124574092.1">
    <property type="nucleotide sequence ID" value="NZ_JBHTBU010000001.1"/>
</dbReference>
<reference evidence="3" key="1">
    <citation type="journal article" date="2019" name="Int. J. Syst. Evol. Microbiol.">
        <title>The Global Catalogue of Microorganisms (GCM) 10K type strain sequencing project: providing services to taxonomists for standard genome sequencing and annotation.</title>
        <authorList>
            <consortium name="The Broad Institute Genomics Platform"/>
            <consortium name="The Broad Institute Genome Sequencing Center for Infectious Disease"/>
            <person name="Wu L."/>
            <person name="Ma J."/>
        </authorList>
    </citation>
    <scope>NUCLEOTIDE SEQUENCE [LARGE SCALE GENOMIC DNA]</scope>
    <source>
        <strain evidence="3">KACC 12508</strain>
    </source>
</reference>
<dbReference type="EMBL" id="JBHTBU010000001">
    <property type="protein sequence ID" value="MFC7287430.1"/>
    <property type="molecule type" value="Genomic_DNA"/>
</dbReference>
<evidence type="ECO:0000313" key="2">
    <source>
        <dbReference type="EMBL" id="MFC7287430.1"/>
    </source>
</evidence>
<keyword evidence="1" id="KW-0472">Membrane</keyword>
<comment type="caution">
    <text evidence="2">The sequence shown here is derived from an EMBL/GenBank/DDBJ whole genome shotgun (WGS) entry which is preliminary data.</text>
</comment>
<name>A0ABW2I8Q3_9BURK</name>
<proteinExistence type="predicted"/>
<sequence length="370" mass="41833">MQAPNTFTLPQDLLPEFGTFADELIQLTPSETVLGQGVRQLVKTKSLLDLLTKERGGSAVVGQVMGSHYSYGTIDAYSYVHALLPFFRSPRERSKESADYKALVSPEITIGESWKWTPESETKEHNDAVVRASFNALVEEKSSHAASYTLIPKLGLVLAAEGKNRVALFRKLDLPIPALVSDQDYPDAKRIRLIYLDRATFAILDDRYVQRLASPELTRIILEPYGVKVEKVWPESYPSLERIFEAFDRKAYSADSRFNDIDMQPVQYRQLADETIIPASLMDFEKGLRPSLLTIFYGFAIALMLSVITGMFWEVRLLSTITLSLAVTCYAALMLAFAPLFRCQVQQLGEDAAQRHRLDLIEKYSRNNPY</sequence>
<keyword evidence="1" id="KW-0812">Transmembrane</keyword>